<name>A0A9W9KQZ7_9EURO</name>
<gene>
    <name evidence="2" type="ORF">NUU61_000405</name>
</gene>
<dbReference type="RefSeq" id="XP_056515839.1">
    <property type="nucleotide sequence ID" value="XM_056650989.1"/>
</dbReference>
<feature type="compositionally biased region" description="Low complexity" evidence="1">
    <location>
        <begin position="63"/>
        <end position="73"/>
    </location>
</feature>
<evidence type="ECO:0000313" key="3">
    <source>
        <dbReference type="Proteomes" id="UP001141434"/>
    </source>
</evidence>
<feature type="region of interest" description="Disordered" evidence="1">
    <location>
        <begin position="1"/>
        <end position="201"/>
    </location>
</feature>
<sequence>MSGFNPFRPRNLESNSTASSASTSQSNYVSELPATQVPNGLPRKSSLSLEVDDSTSSDEQNEDPFNPDSSVSDNDNDDDIQRSHKQSTSWVADQREPVGSAPHPAPSTDGSPSPTVPFTSADHTLQSGTQPFSEETSRTSPPSRVGRERKPPPPPQSHHGKRINSTASAASSSSQTSNRRSLHPSSPESLSSRTPTAAHSSSAFQAADYFAVPSESQSVTDSPVSLQRSHSQHKRPPTPPLSRRQSQMRRSKSTQSKSSVSRLTMSSGDSESNTSSRPPSPGPSSSKRISMPPPASGDFHTAVPSVGVAPDSSIPPQSRPSSLQPGRRASSHGSLPTGSAPPPPPPRRVRDAGTRSSDGGPSQRATEADPLPQPSNAHDILADLSRLQKEVDDLRGQYENRKISQ</sequence>
<reference evidence="2" key="1">
    <citation type="submission" date="2022-11" db="EMBL/GenBank/DDBJ databases">
        <authorList>
            <person name="Petersen C."/>
        </authorList>
    </citation>
    <scope>NUCLEOTIDE SEQUENCE</scope>
    <source>
        <strain evidence="2">IBT 34128</strain>
    </source>
</reference>
<feature type="compositionally biased region" description="Polar residues" evidence="1">
    <location>
        <begin position="314"/>
        <end position="324"/>
    </location>
</feature>
<dbReference type="GeneID" id="81390157"/>
<feature type="compositionally biased region" description="Low complexity" evidence="1">
    <location>
        <begin position="253"/>
        <end position="262"/>
    </location>
</feature>
<evidence type="ECO:0000256" key="1">
    <source>
        <dbReference type="SAM" id="MobiDB-lite"/>
    </source>
</evidence>
<proteinExistence type="predicted"/>
<feature type="compositionally biased region" description="Low complexity" evidence="1">
    <location>
        <begin position="14"/>
        <end position="27"/>
    </location>
</feature>
<feature type="compositionally biased region" description="Low complexity" evidence="1">
    <location>
        <begin position="164"/>
        <end position="196"/>
    </location>
</feature>
<evidence type="ECO:0000313" key="2">
    <source>
        <dbReference type="EMBL" id="KAJ5114646.1"/>
    </source>
</evidence>
<feature type="compositionally biased region" description="Polar residues" evidence="1">
    <location>
        <begin position="214"/>
        <end position="229"/>
    </location>
</feature>
<reference evidence="2" key="2">
    <citation type="journal article" date="2023" name="IMA Fungus">
        <title>Comparative genomic study of the Penicillium genus elucidates a diverse pangenome and 15 lateral gene transfer events.</title>
        <authorList>
            <person name="Petersen C."/>
            <person name="Sorensen T."/>
            <person name="Nielsen M.R."/>
            <person name="Sondergaard T.E."/>
            <person name="Sorensen J.L."/>
            <person name="Fitzpatrick D.A."/>
            <person name="Frisvad J.C."/>
            <person name="Nielsen K.L."/>
        </authorList>
    </citation>
    <scope>NUCLEOTIDE SEQUENCE</scope>
    <source>
        <strain evidence="2">IBT 34128</strain>
    </source>
</reference>
<feature type="compositionally biased region" description="Polar residues" evidence="1">
    <location>
        <begin position="108"/>
        <end position="142"/>
    </location>
</feature>
<feature type="region of interest" description="Disordered" evidence="1">
    <location>
        <begin position="213"/>
        <end position="380"/>
    </location>
</feature>
<dbReference type="AlphaFoldDB" id="A0A9W9KQZ7"/>
<dbReference type="EMBL" id="JAPMSZ010000001">
    <property type="protein sequence ID" value="KAJ5114646.1"/>
    <property type="molecule type" value="Genomic_DNA"/>
</dbReference>
<accession>A0A9W9KQZ7</accession>
<organism evidence="2 3">
    <name type="scientific">Penicillium alfredii</name>
    <dbReference type="NCBI Taxonomy" id="1506179"/>
    <lineage>
        <taxon>Eukaryota</taxon>
        <taxon>Fungi</taxon>
        <taxon>Dikarya</taxon>
        <taxon>Ascomycota</taxon>
        <taxon>Pezizomycotina</taxon>
        <taxon>Eurotiomycetes</taxon>
        <taxon>Eurotiomycetidae</taxon>
        <taxon>Eurotiales</taxon>
        <taxon>Aspergillaceae</taxon>
        <taxon>Penicillium</taxon>
    </lineage>
</organism>
<feature type="compositionally biased region" description="Acidic residues" evidence="1">
    <location>
        <begin position="50"/>
        <end position="62"/>
    </location>
</feature>
<feature type="compositionally biased region" description="Polar residues" evidence="1">
    <location>
        <begin position="354"/>
        <end position="365"/>
    </location>
</feature>
<dbReference type="OrthoDB" id="428854at2759"/>
<dbReference type="Proteomes" id="UP001141434">
    <property type="component" value="Unassembled WGS sequence"/>
</dbReference>
<protein>
    <submittedName>
        <fullName evidence="2">Uncharacterized protein</fullName>
    </submittedName>
</protein>
<comment type="caution">
    <text evidence="2">The sequence shown here is derived from an EMBL/GenBank/DDBJ whole genome shotgun (WGS) entry which is preliminary data.</text>
</comment>
<keyword evidence="3" id="KW-1185">Reference proteome</keyword>